<dbReference type="InterPro" id="IPR057326">
    <property type="entry name" value="KR_dom"/>
</dbReference>
<keyword evidence="5" id="KW-1185">Reference proteome</keyword>
<dbReference type="PANTHER" id="PTHR44196">
    <property type="entry name" value="DEHYDROGENASE/REDUCTASE SDR FAMILY MEMBER 7B"/>
    <property type="match status" value="1"/>
</dbReference>
<evidence type="ECO:0000313" key="5">
    <source>
        <dbReference type="Proteomes" id="UP000054408"/>
    </source>
</evidence>
<feature type="domain" description="Ketoreductase" evidence="3">
    <location>
        <begin position="40"/>
        <end position="214"/>
    </location>
</feature>
<dbReference type="Gene3D" id="3.40.50.720">
    <property type="entry name" value="NAD(P)-binding Rossmann-like Domain"/>
    <property type="match status" value="1"/>
</dbReference>
<dbReference type="eggNOG" id="KOG1205">
    <property type="taxonomic scope" value="Eukaryota"/>
</dbReference>
<gene>
    <name evidence="4" type="ORF">AMSG_07537</name>
</gene>
<protein>
    <submittedName>
        <fullName evidence="4">Short-chain dehydrogenase/reductase superfamily protein</fullName>
    </submittedName>
</protein>
<dbReference type="SUPFAM" id="SSF51735">
    <property type="entry name" value="NAD(P)-binding Rossmann-fold domains"/>
    <property type="match status" value="1"/>
</dbReference>
<evidence type="ECO:0000259" key="3">
    <source>
        <dbReference type="SMART" id="SM00822"/>
    </source>
</evidence>
<proteinExistence type="inferred from homology"/>
<dbReference type="GO" id="GO:0016020">
    <property type="term" value="C:membrane"/>
    <property type="evidence" value="ECO:0007669"/>
    <property type="project" value="TreeGrafter"/>
</dbReference>
<dbReference type="GO" id="GO:0016491">
    <property type="term" value="F:oxidoreductase activity"/>
    <property type="evidence" value="ECO:0007669"/>
    <property type="project" value="UniProtKB-KW"/>
</dbReference>
<dbReference type="InterPro" id="IPR002347">
    <property type="entry name" value="SDR_fam"/>
</dbReference>
<dbReference type="InterPro" id="IPR036291">
    <property type="entry name" value="NAD(P)-bd_dom_sf"/>
</dbReference>
<dbReference type="EMBL" id="GL349468">
    <property type="protein sequence ID" value="KNC51624.1"/>
    <property type="molecule type" value="Genomic_DNA"/>
</dbReference>
<dbReference type="PANTHER" id="PTHR44196:SF1">
    <property type="entry name" value="DEHYDROGENASE_REDUCTASE SDR FAMILY MEMBER 7B"/>
    <property type="match status" value="1"/>
</dbReference>
<dbReference type="Pfam" id="PF00106">
    <property type="entry name" value="adh_short"/>
    <property type="match status" value="1"/>
</dbReference>
<dbReference type="AlphaFoldDB" id="A0A0L0DH04"/>
<dbReference type="Proteomes" id="UP000054408">
    <property type="component" value="Unassembled WGS sequence"/>
</dbReference>
<keyword evidence="2" id="KW-0560">Oxidoreductase</keyword>
<dbReference type="GeneID" id="25566433"/>
<reference evidence="4 5" key="1">
    <citation type="submission" date="2010-05" db="EMBL/GenBank/DDBJ databases">
        <title>The Genome Sequence of Thecamonas trahens ATCC 50062.</title>
        <authorList>
            <consortium name="The Broad Institute Genome Sequencing Platform"/>
            <person name="Russ C."/>
            <person name="Cuomo C."/>
            <person name="Shea T."/>
            <person name="Young S.K."/>
            <person name="Zeng Q."/>
            <person name="Koehrsen M."/>
            <person name="Haas B."/>
            <person name="Borodovsky M."/>
            <person name="Guigo R."/>
            <person name="Alvarado L."/>
            <person name="Berlin A."/>
            <person name="Bochicchio J."/>
            <person name="Borenstein D."/>
            <person name="Chapman S."/>
            <person name="Chen Z."/>
            <person name="Freedman E."/>
            <person name="Gellesch M."/>
            <person name="Goldberg J."/>
            <person name="Griggs A."/>
            <person name="Gujja S."/>
            <person name="Heilman E."/>
            <person name="Heiman D."/>
            <person name="Hepburn T."/>
            <person name="Howarth C."/>
            <person name="Jen D."/>
            <person name="Larson L."/>
            <person name="Mehta T."/>
            <person name="Park D."/>
            <person name="Pearson M."/>
            <person name="Roberts A."/>
            <person name="Saif S."/>
            <person name="Shenoy N."/>
            <person name="Sisk P."/>
            <person name="Stolte C."/>
            <person name="Sykes S."/>
            <person name="Thomson T."/>
            <person name="Walk T."/>
            <person name="White J."/>
            <person name="Yandava C."/>
            <person name="Burger G."/>
            <person name="Gray M.W."/>
            <person name="Holland P.W.H."/>
            <person name="King N."/>
            <person name="Lang F.B.F."/>
            <person name="Roger A.J."/>
            <person name="Ruiz-Trillo I."/>
            <person name="Lander E."/>
            <person name="Nusbaum C."/>
        </authorList>
    </citation>
    <scope>NUCLEOTIDE SEQUENCE [LARGE SCALE GENOMIC DNA]</scope>
    <source>
        <strain evidence="4 5">ATCC 50062</strain>
    </source>
</reference>
<evidence type="ECO:0000256" key="1">
    <source>
        <dbReference type="ARBA" id="ARBA00006484"/>
    </source>
</evidence>
<sequence length="301" mass="32350">MTLVFTGVFALVTIPLVVVAKVYSSVIKPFNWARPNPNPTSILITGASYGLGAAFAKAYAGPGIHLALTARSEDKLAETRAACEAKGATVMVGVVDVTDQEAMADFITTVDEAAPLELVIANAGVSEQSVGLAKELEASTRRLTDINVVGVYNTVFPAIDLMKTRQAGQIVIMSSLAGFGGMPASTAYFTTKTAMKAFGYGLRGQLNKYNIGVTTICPGFVRSEMTRINKFPMPGLMDEAPAIAYMMEGIAANVSVVTFPWPMYLAVWYMQNMLPDDARDILFMPFLALRNRRSSSTNKSD</sequence>
<evidence type="ECO:0000256" key="2">
    <source>
        <dbReference type="ARBA" id="ARBA00023002"/>
    </source>
</evidence>
<comment type="similarity">
    <text evidence="1">Belongs to the short-chain dehydrogenases/reductases (SDR) family.</text>
</comment>
<organism evidence="4 5">
    <name type="scientific">Thecamonas trahens ATCC 50062</name>
    <dbReference type="NCBI Taxonomy" id="461836"/>
    <lineage>
        <taxon>Eukaryota</taxon>
        <taxon>Apusozoa</taxon>
        <taxon>Apusomonadida</taxon>
        <taxon>Apusomonadidae</taxon>
        <taxon>Thecamonas</taxon>
    </lineage>
</organism>
<dbReference type="OMA" id="TWIRSTN"/>
<dbReference type="SMART" id="SM00822">
    <property type="entry name" value="PKS_KR"/>
    <property type="match status" value="1"/>
</dbReference>
<dbReference type="RefSeq" id="XP_013756019.1">
    <property type="nucleotide sequence ID" value="XM_013900565.1"/>
</dbReference>
<name>A0A0L0DH04_THETB</name>
<dbReference type="STRING" id="461836.A0A0L0DH04"/>
<evidence type="ECO:0000313" key="4">
    <source>
        <dbReference type="EMBL" id="KNC51624.1"/>
    </source>
</evidence>
<accession>A0A0L0DH04</accession>
<dbReference type="PRINTS" id="PR00081">
    <property type="entry name" value="GDHRDH"/>
</dbReference>
<dbReference type="OrthoDB" id="6251714at2759"/>